<dbReference type="Gene3D" id="3.40.640.10">
    <property type="entry name" value="Type I PLP-dependent aspartate aminotransferase-like (Major domain)"/>
    <property type="match status" value="1"/>
</dbReference>
<organism evidence="6 7">
    <name type="scientific">Pseudocitrobacter corydidari</name>
    <dbReference type="NCBI Taxonomy" id="2891570"/>
    <lineage>
        <taxon>Bacteria</taxon>
        <taxon>Pseudomonadati</taxon>
        <taxon>Pseudomonadota</taxon>
        <taxon>Gammaproteobacteria</taxon>
        <taxon>Enterobacterales</taxon>
        <taxon>Enterobacteriaceae</taxon>
        <taxon>Pseudocitrobacter</taxon>
    </lineage>
</organism>
<dbReference type="InterPro" id="IPR015424">
    <property type="entry name" value="PyrdxlP-dep_Trfase"/>
</dbReference>
<comment type="similarity">
    <text evidence="4">Belongs to the class-II pyridoxal-phosphate-dependent aminotransferase family.</text>
</comment>
<dbReference type="EMBL" id="CP087880">
    <property type="protein sequence ID" value="UGS42447.1"/>
    <property type="molecule type" value="Genomic_DNA"/>
</dbReference>
<dbReference type="Proteomes" id="UP001199659">
    <property type="component" value="Chromosome"/>
</dbReference>
<evidence type="ECO:0000256" key="2">
    <source>
        <dbReference type="ARBA" id="ARBA00022679"/>
    </source>
</evidence>
<protein>
    <submittedName>
        <fullName evidence="6">Pyridoxal phosphate-dependent acyltransferase</fullName>
        <ecNumber evidence="6">2.3.1.-</ecNumber>
    </submittedName>
</protein>
<accession>A0ABY3S6T4</accession>
<dbReference type="InterPro" id="IPR015422">
    <property type="entry name" value="PyrdxlP-dep_Trfase_small"/>
</dbReference>
<sequence length="390" mass="41717">MSLYDKFSRLASEREQFSTSGITPFGTCIDEVYSATQGRIGTQRVILAGTNNYLGLTFNADAIAEGQAALAAQGTGTTGSRMANGSYGPHLALEQELAAFFDRPSAIVFSTGYTANLGVISALADHNAVVLLDADSHASIYDACTLGGAEIIRFRHNDAKDLERRMVRLGERAHEAIIIVEGIYSMLGDVAPLAEIVDIKRRLGGFLIVDEAHSFGVMGLHGRGLAEAVGVERDVDIIVGTFSKSLASIGGFAVGGKEMEVLRYGSRPYIFTASPSPSSIASVRSALHTIATQPALRQKLWDNAHRLYEGLEKLGYQLGSHISPVVPVIIGSKEEGLRIWRELITLGVYVNLILPPAAPAGITLLRCSMNAAHSDEEIDAILQAFATLKS</sequence>
<dbReference type="NCBIfam" id="NF047599">
    <property type="entry name" value="SerpalmtaseBetaP"/>
    <property type="match status" value="1"/>
</dbReference>
<dbReference type="Pfam" id="PF00155">
    <property type="entry name" value="Aminotran_1_2"/>
    <property type="match status" value="1"/>
</dbReference>
<evidence type="ECO:0000313" key="7">
    <source>
        <dbReference type="Proteomes" id="UP001199659"/>
    </source>
</evidence>
<keyword evidence="2 6" id="KW-0808">Transferase</keyword>
<dbReference type="InterPro" id="IPR004839">
    <property type="entry name" value="Aminotransferase_I/II_large"/>
</dbReference>
<dbReference type="EC" id="2.3.1.-" evidence="6"/>
<dbReference type="SUPFAM" id="SSF53383">
    <property type="entry name" value="PLP-dependent transferases"/>
    <property type="match status" value="1"/>
</dbReference>
<evidence type="ECO:0000256" key="1">
    <source>
        <dbReference type="ARBA" id="ARBA00001933"/>
    </source>
</evidence>
<dbReference type="PANTHER" id="PTHR13693:SF3">
    <property type="entry name" value="LD36009P"/>
    <property type="match status" value="1"/>
</dbReference>
<dbReference type="PANTHER" id="PTHR13693">
    <property type="entry name" value="CLASS II AMINOTRANSFERASE/8-AMINO-7-OXONONANOATE SYNTHASE"/>
    <property type="match status" value="1"/>
</dbReference>
<proteinExistence type="inferred from homology"/>
<dbReference type="GO" id="GO:0016746">
    <property type="term" value="F:acyltransferase activity"/>
    <property type="evidence" value="ECO:0007669"/>
    <property type="project" value="UniProtKB-KW"/>
</dbReference>
<keyword evidence="3 4" id="KW-0663">Pyridoxal phosphate</keyword>
<dbReference type="InterPro" id="IPR001917">
    <property type="entry name" value="Aminotrans_II_pyridoxalP_BS"/>
</dbReference>
<evidence type="ECO:0000259" key="5">
    <source>
        <dbReference type="Pfam" id="PF00155"/>
    </source>
</evidence>
<dbReference type="InterPro" id="IPR050087">
    <property type="entry name" value="AON_synthase_class-II"/>
</dbReference>
<keyword evidence="6" id="KW-0012">Acyltransferase</keyword>
<evidence type="ECO:0000256" key="3">
    <source>
        <dbReference type="ARBA" id="ARBA00022898"/>
    </source>
</evidence>
<comment type="cofactor">
    <cofactor evidence="1 4">
        <name>pyridoxal 5'-phosphate</name>
        <dbReference type="ChEBI" id="CHEBI:597326"/>
    </cofactor>
</comment>
<evidence type="ECO:0000313" key="6">
    <source>
        <dbReference type="EMBL" id="UGS42447.1"/>
    </source>
</evidence>
<dbReference type="RefSeq" id="WP_231825603.1">
    <property type="nucleotide sequence ID" value="NZ_CP087880.1"/>
</dbReference>
<feature type="domain" description="Aminotransferase class I/classII large" evidence="5">
    <location>
        <begin position="46"/>
        <end position="385"/>
    </location>
</feature>
<name>A0ABY3S6T4_9ENTR</name>
<evidence type="ECO:0000256" key="4">
    <source>
        <dbReference type="RuleBase" id="RU003693"/>
    </source>
</evidence>
<gene>
    <name evidence="6" type="ORF">G163CM_31840</name>
</gene>
<dbReference type="PROSITE" id="PS00599">
    <property type="entry name" value="AA_TRANSFER_CLASS_2"/>
    <property type="match status" value="1"/>
</dbReference>
<dbReference type="Gene3D" id="3.90.1150.10">
    <property type="entry name" value="Aspartate Aminotransferase, domain 1"/>
    <property type="match status" value="1"/>
</dbReference>
<keyword evidence="7" id="KW-1185">Reference proteome</keyword>
<reference evidence="6 7" key="1">
    <citation type="journal article" date="2022" name="Int. J. Syst. Evol. Microbiol.">
        <title>Pseudocitrobacter corydidari sp. nov., isolated from the Asian emerald cockroach Corydidarum magnifica.</title>
        <authorList>
            <person name="Guzman J."/>
            <person name="Poehlein A."/>
            <person name="Glaeser S.P."/>
            <person name="Schwengers O."/>
            <person name="Blom J."/>
            <person name="Hollensteiner J."/>
            <person name="Kampfer P."/>
            <person name="Vilcinskas A."/>
        </authorList>
    </citation>
    <scope>NUCLEOTIDE SEQUENCE [LARGE SCALE GENOMIC DNA]</scope>
    <source>
        <strain evidence="6">G163CM</strain>
    </source>
</reference>
<dbReference type="InterPro" id="IPR015421">
    <property type="entry name" value="PyrdxlP-dep_Trfase_major"/>
</dbReference>